<organism evidence="3 4">
    <name type="scientific">Roseibium marinum</name>
    <dbReference type="NCBI Taxonomy" id="281252"/>
    <lineage>
        <taxon>Bacteria</taxon>
        <taxon>Pseudomonadati</taxon>
        <taxon>Pseudomonadota</taxon>
        <taxon>Alphaproteobacteria</taxon>
        <taxon>Hyphomicrobiales</taxon>
        <taxon>Stappiaceae</taxon>
        <taxon>Roseibium</taxon>
    </lineage>
</organism>
<evidence type="ECO:0000256" key="1">
    <source>
        <dbReference type="SAM" id="MobiDB-lite"/>
    </source>
</evidence>
<feature type="compositionally biased region" description="Polar residues" evidence="1">
    <location>
        <begin position="274"/>
        <end position="307"/>
    </location>
</feature>
<keyword evidence="4" id="KW-1185">Reference proteome</keyword>
<feature type="compositionally biased region" description="Polar residues" evidence="1">
    <location>
        <begin position="352"/>
        <end position="364"/>
    </location>
</feature>
<feature type="compositionally biased region" description="Low complexity" evidence="1">
    <location>
        <begin position="168"/>
        <end position="200"/>
    </location>
</feature>
<evidence type="ECO:0000313" key="4">
    <source>
        <dbReference type="Proteomes" id="UP000236959"/>
    </source>
</evidence>
<gene>
    <name evidence="3" type="ORF">CLV41_103333</name>
</gene>
<feature type="region of interest" description="Disordered" evidence="1">
    <location>
        <begin position="1"/>
        <end position="23"/>
    </location>
</feature>
<dbReference type="AlphaFoldDB" id="A0A2S3UXT8"/>
<sequence>MVETVTALPIAQGTGGSASAQGLEPGTEVKARVEANLPGGVIRLATADARIDLRASAPLPPGADVTVTVSGSKQQPEIRITLANASGKAPQPDQLLRTLPGFQPGAAGQPSAGNPQAVGSNTVLRTDPTLTHLVQTFSAPDRTGATGSASPRPVQAPGVQPAPPAPPAGSQAAAPLQGGAAAGVQPQAPAVPAPQGGAVASTSGNSPISPSAPVVSGQGPAAPTPPVPAQQVPQATGSGGQTASVPGNPGLPQTAGQATPPGQAPAGTVAAPPSGTQVPQASAAAQQTGNFQGPGSQTGLPVQSSAGTAAGTPVSGTVPSAAPSATGVKPDGARTVQGGAGSQGTAPAATENLASASSRGQAQPPTAARAPETQATAQPGLPAGAAVRGALPDTPLSRAIPAQPYPAASGVSMQANTAGEAVSAGRNVLQQAAAVVRQPLAEQQAGLGGMFAQVGALMSAQAAGKVALPDTVAKAMQQILGLRLNPANSAGKDLQQAVRLSGQFSEAQAMRPSSGPQPLPDLKSALLSLKTLLQQLGAEAQVTRPAGQPAVPSRHAAPRGQAQQGASGYWSGNAPQNLQSLLQEVDSALARMRLTQLVNSGLAGDDRPQSAGRPMELVLELPLALGQETAVMQMQIGRDGGGQDGEEEAEPAWRLRFALDLTATGPLEAAISLRGGGTYTSVWIDRRETFDKLNALRETMEAAFADAGLDLQELRLIRGLPPATAARYGALIDRQS</sequence>
<feature type="region of interest" description="Disordered" evidence="1">
    <location>
        <begin position="543"/>
        <end position="571"/>
    </location>
</feature>
<proteinExistence type="predicted"/>
<feature type="region of interest" description="Disordered" evidence="1">
    <location>
        <begin position="86"/>
        <end position="122"/>
    </location>
</feature>
<feature type="compositionally biased region" description="Polar residues" evidence="1">
    <location>
        <begin position="111"/>
        <end position="122"/>
    </location>
</feature>
<feature type="region of interest" description="Disordered" evidence="1">
    <location>
        <begin position="137"/>
        <end position="389"/>
    </location>
</feature>
<dbReference type="RefSeq" id="WP_103222324.1">
    <property type="nucleotide sequence ID" value="NZ_PPCN01000003.1"/>
</dbReference>
<keyword evidence="3" id="KW-0969">Cilium</keyword>
<feature type="compositionally biased region" description="Low complexity" evidence="1">
    <location>
        <begin position="252"/>
        <end position="273"/>
    </location>
</feature>
<dbReference type="OrthoDB" id="7941698at2"/>
<dbReference type="Proteomes" id="UP000236959">
    <property type="component" value="Unassembled WGS sequence"/>
</dbReference>
<keyword evidence="3" id="KW-0966">Cell projection</keyword>
<evidence type="ECO:0000313" key="3">
    <source>
        <dbReference type="EMBL" id="POF32410.1"/>
    </source>
</evidence>
<dbReference type="InterPro" id="IPR021136">
    <property type="entry name" value="Flagellar_hook_control-like_C"/>
</dbReference>
<protein>
    <submittedName>
        <fullName evidence="3">Flagellar hook-length control protein FliK</fullName>
    </submittedName>
</protein>
<reference evidence="3 4" key="1">
    <citation type="submission" date="2018-01" db="EMBL/GenBank/DDBJ databases">
        <title>Genomic Encyclopedia of Archaeal and Bacterial Type Strains, Phase II (KMG-II): from individual species to whole genera.</title>
        <authorList>
            <person name="Goeker M."/>
        </authorList>
    </citation>
    <scope>NUCLEOTIDE SEQUENCE [LARGE SCALE GENOMIC DNA]</scope>
    <source>
        <strain evidence="3 4">DSM 17023</strain>
    </source>
</reference>
<comment type="caution">
    <text evidence="3">The sequence shown here is derived from an EMBL/GenBank/DDBJ whole genome shotgun (WGS) entry which is preliminary data.</text>
</comment>
<accession>A0A2S3UXT8</accession>
<feature type="domain" description="Flagellar hook-length control protein-like C-terminal" evidence="2">
    <location>
        <begin position="643"/>
        <end position="714"/>
    </location>
</feature>
<evidence type="ECO:0000259" key="2">
    <source>
        <dbReference type="Pfam" id="PF02120"/>
    </source>
</evidence>
<dbReference type="Pfam" id="PF02120">
    <property type="entry name" value="Flg_hook"/>
    <property type="match status" value="1"/>
</dbReference>
<keyword evidence="3" id="KW-0282">Flagellum</keyword>
<dbReference type="EMBL" id="PPCN01000003">
    <property type="protein sequence ID" value="POF32410.1"/>
    <property type="molecule type" value="Genomic_DNA"/>
</dbReference>
<name>A0A2S3UXT8_9HYPH</name>